<dbReference type="Proteomes" id="UP000615446">
    <property type="component" value="Unassembled WGS sequence"/>
</dbReference>
<accession>A0A8H3KR82</accession>
<name>A0A8H3KR82_9GLOM</name>
<evidence type="ECO:0000313" key="1">
    <source>
        <dbReference type="EMBL" id="GES72643.1"/>
    </source>
</evidence>
<evidence type="ECO:0000313" key="2">
    <source>
        <dbReference type="Proteomes" id="UP000615446"/>
    </source>
</evidence>
<proteinExistence type="predicted"/>
<protein>
    <submittedName>
        <fullName evidence="1">Uncharacterized protein</fullName>
    </submittedName>
</protein>
<dbReference type="AlphaFoldDB" id="A0A8H3KR82"/>
<gene>
    <name evidence="1" type="ORF">RCL2_000020100</name>
</gene>
<organism evidence="1 2">
    <name type="scientific">Rhizophagus clarus</name>
    <dbReference type="NCBI Taxonomy" id="94130"/>
    <lineage>
        <taxon>Eukaryota</taxon>
        <taxon>Fungi</taxon>
        <taxon>Fungi incertae sedis</taxon>
        <taxon>Mucoromycota</taxon>
        <taxon>Glomeromycotina</taxon>
        <taxon>Glomeromycetes</taxon>
        <taxon>Glomerales</taxon>
        <taxon>Glomeraceae</taxon>
        <taxon>Rhizophagus</taxon>
    </lineage>
</organism>
<sequence length="75" mass="8872">MISFSGIFHCFLHYFFRESSNWYIWFHLTQVSPSFLAIDAPKDTAIILLSFIFQEAFIVAGHIESWTRDLRIQIT</sequence>
<comment type="caution">
    <text evidence="1">The sequence shown here is derived from an EMBL/GenBank/DDBJ whole genome shotgun (WGS) entry which is preliminary data.</text>
</comment>
<dbReference type="EMBL" id="BLAL01000004">
    <property type="protein sequence ID" value="GES72643.1"/>
    <property type="molecule type" value="Genomic_DNA"/>
</dbReference>
<reference evidence="1" key="1">
    <citation type="submission" date="2019-10" db="EMBL/GenBank/DDBJ databases">
        <title>Conservation and host-specific expression of non-tandemly repeated heterogenous ribosome RNA gene in arbuscular mycorrhizal fungi.</title>
        <authorList>
            <person name="Maeda T."/>
            <person name="Kobayashi Y."/>
            <person name="Nakagawa T."/>
            <person name="Ezawa T."/>
            <person name="Yamaguchi K."/>
            <person name="Bino T."/>
            <person name="Nishimoto Y."/>
            <person name="Shigenobu S."/>
            <person name="Kawaguchi M."/>
        </authorList>
    </citation>
    <scope>NUCLEOTIDE SEQUENCE</scope>
    <source>
        <strain evidence="1">HR1</strain>
    </source>
</reference>